<dbReference type="InterPro" id="IPR014756">
    <property type="entry name" value="Ig_E-set"/>
</dbReference>
<evidence type="ECO:0000256" key="4">
    <source>
        <dbReference type="SAM" id="SignalP"/>
    </source>
</evidence>
<name>A0AAW2HMG2_9NEOP</name>
<protein>
    <recommendedName>
        <fullName evidence="5">MD-2-related lipid-recognition domain-containing protein</fullName>
    </recommendedName>
</protein>
<comment type="similarity">
    <text evidence="2">Belongs to the NPC2 family.</text>
</comment>
<comment type="caution">
    <text evidence="6">The sequence shown here is derived from an EMBL/GenBank/DDBJ whole genome shotgun (WGS) entry which is preliminary data.</text>
</comment>
<sequence length="157" mass="17100">MQKFLIFLVLGLTCVYGKEYTPVKQCGSEKLFKNVAINTSKGLCRALPCQLKLGETITAEIEFENKELVEKIVSKCKAVVLGSELDFPIPNAEKGCDQLIKGKCPAAPKSDLALKLTVPVKPPSLAKLGVDAKMEISLLDQNKKVISCFMLTAKVNV</sequence>
<keyword evidence="3" id="KW-0964">Secreted</keyword>
<dbReference type="EMBL" id="JARGDH010000004">
    <property type="protein sequence ID" value="KAL0270772.1"/>
    <property type="molecule type" value="Genomic_DNA"/>
</dbReference>
<dbReference type="SMART" id="SM00737">
    <property type="entry name" value="ML"/>
    <property type="match status" value="1"/>
</dbReference>
<dbReference type="FunFam" id="2.60.40.770:FF:000001">
    <property type="entry name" value="NPC intracellular cholesterol transporter 2"/>
    <property type="match status" value="1"/>
</dbReference>
<dbReference type="AlphaFoldDB" id="A0AAW2HMG2"/>
<dbReference type="Gene3D" id="2.60.40.770">
    <property type="match status" value="1"/>
</dbReference>
<dbReference type="InterPro" id="IPR003172">
    <property type="entry name" value="ML_dom"/>
</dbReference>
<organism evidence="6">
    <name type="scientific">Menopon gallinae</name>
    <name type="common">poultry shaft louse</name>
    <dbReference type="NCBI Taxonomy" id="328185"/>
    <lineage>
        <taxon>Eukaryota</taxon>
        <taxon>Metazoa</taxon>
        <taxon>Ecdysozoa</taxon>
        <taxon>Arthropoda</taxon>
        <taxon>Hexapoda</taxon>
        <taxon>Insecta</taxon>
        <taxon>Pterygota</taxon>
        <taxon>Neoptera</taxon>
        <taxon>Paraneoptera</taxon>
        <taxon>Psocodea</taxon>
        <taxon>Troctomorpha</taxon>
        <taxon>Phthiraptera</taxon>
        <taxon>Amblycera</taxon>
        <taxon>Menoponidae</taxon>
        <taxon>Menopon</taxon>
    </lineage>
</organism>
<reference evidence="6" key="1">
    <citation type="journal article" date="2024" name="Gigascience">
        <title>Chromosome-level genome of the poultry shaft louse Menopon gallinae provides insight into the host-switching and adaptive evolution of parasitic lice.</title>
        <authorList>
            <person name="Xu Y."/>
            <person name="Ma L."/>
            <person name="Liu S."/>
            <person name="Liang Y."/>
            <person name="Liu Q."/>
            <person name="He Z."/>
            <person name="Tian L."/>
            <person name="Duan Y."/>
            <person name="Cai W."/>
            <person name="Li H."/>
            <person name="Song F."/>
        </authorList>
    </citation>
    <scope>NUCLEOTIDE SEQUENCE</scope>
    <source>
        <strain evidence="6">Cailab_2023a</strain>
    </source>
</reference>
<evidence type="ECO:0000313" key="6">
    <source>
        <dbReference type="EMBL" id="KAL0270772.1"/>
    </source>
</evidence>
<evidence type="ECO:0000259" key="5">
    <source>
        <dbReference type="SMART" id="SM00737"/>
    </source>
</evidence>
<feature type="signal peptide" evidence="4">
    <location>
        <begin position="1"/>
        <end position="17"/>
    </location>
</feature>
<evidence type="ECO:0000256" key="3">
    <source>
        <dbReference type="ARBA" id="ARBA00022525"/>
    </source>
</evidence>
<evidence type="ECO:0000256" key="1">
    <source>
        <dbReference type="ARBA" id="ARBA00004613"/>
    </source>
</evidence>
<dbReference type="SUPFAM" id="SSF81296">
    <property type="entry name" value="E set domains"/>
    <property type="match status" value="1"/>
</dbReference>
<feature type="domain" description="MD-2-related lipid-recognition" evidence="5">
    <location>
        <begin position="23"/>
        <end position="153"/>
    </location>
</feature>
<keyword evidence="4" id="KW-0732">Signal</keyword>
<proteinExistence type="inferred from homology"/>
<evidence type="ECO:0000256" key="2">
    <source>
        <dbReference type="ARBA" id="ARBA00006370"/>
    </source>
</evidence>
<dbReference type="GO" id="GO:0005576">
    <property type="term" value="C:extracellular region"/>
    <property type="evidence" value="ECO:0007669"/>
    <property type="project" value="UniProtKB-SubCell"/>
</dbReference>
<gene>
    <name evidence="6" type="ORF">PYX00_008069</name>
</gene>
<comment type="subcellular location">
    <subcellularLocation>
        <location evidence="1">Secreted</location>
    </subcellularLocation>
</comment>
<dbReference type="Pfam" id="PF02221">
    <property type="entry name" value="E1_DerP2_DerF2"/>
    <property type="match status" value="1"/>
</dbReference>
<accession>A0AAW2HMG2</accession>
<feature type="chain" id="PRO_5043878734" description="MD-2-related lipid-recognition domain-containing protein" evidence="4">
    <location>
        <begin position="18"/>
        <end position="157"/>
    </location>
</feature>